<dbReference type="InterPro" id="IPR003231">
    <property type="entry name" value="ACP"/>
</dbReference>
<dbReference type="Proteomes" id="UP001209878">
    <property type="component" value="Unassembled WGS sequence"/>
</dbReference>
<evidence type="ECO:0000256" key="9">
    <source>
        <dbReference type="ARBA" id="ARBA00022946"/>
    </source>
</evidence>
<keyword evidence="12" id="KW-0496">Mitochondrion</keyword>
<dbReference type="PANTHER" id="PTHR20863:SF28">
    <property type="entry name" value="ACYL CARRIER PROTEIN, MITOCHONDRIAL"/>
    <property type="match status" value="1"/>
</dbReference>
<keyword evidence="8" id="KW-0276">Fatty acid metabolism</keyword>
<evidence type="ECO:0000256" key="4">
    <source>
        <dbReference type="ARBA" id="ARBA00022450"/>
    </source>
</evidence>
<dbReference type="GO" id="GO:0000036">
    <property type="term" value="F:acyl carrier activity"/>
    <property type="evidence" value="ECO:0007669"/>
    <property type="project" value="TreeGrafter"/>
</dbReference>
<keyword evidence="4 14" id="KW-0596">Phosphopantetheine</keyword>
<evidence type="ECO:0000256" key="7">
    <source>
        <dbReference type="ARBA" id="ARBA00022660"/>
    </source>
</evidence>
<evidence type="ECO:0000256" key="14">
    <source>
        <dbReference type="RuleBase" id="RU000722"/>
    </source>
</evidence>
<dbReference type="PROSITE" id="PS00012">
    <property type="entry name" value="PHOSPHOPANTETHEINE"/>
    <property type="match status" value="1"/>
</dbReference>
<dbReference type="Gene3D" id="1.10.1200.10">
    <property type="entry name" value="ACP-like"/>
    <property type="match status" value="1"/>
</dbReference>
<evidence type="ECO:0000313" key="17">
    <source>
        <dbReference type="Proteomes" id="UP001209878"/>
    </source>
</evidence>
<evidence type="ECO:0000313" key="16">
    <source>
        <dbReference type="EMBL" id="KAK2181657.1"/>
    </source>
</evidence>
<evidence type="ECO:0000256" key="2">
    <source>
        <dbReference type="ARBA" id="ARBA00010930"/>
    </source>
</evidence>
<evidence type="ECO:0000256" key="11">
    <source>
        <dbReference type="ARBA" id="ARBA00023098"/>
    </source>
</evidence>
<feature type="domain" description="Carrier" evidence="15">
    <location>
        <begin position="23"/>
        <end position="98"/>
    </location>
</feature>
<proteinExistence type="inferred from homology"/>
<dbReference type="FunFam" id="1.10.1200.10:FF:000008">
    <property type="entry name" value="Acyl carrier protein"/>
    <property type="match status" value="1"/>
</dbReference>
<evidence type="ECO:0000256" key="12">
    <source>
        <dbReference type="ARBA" id="ARBA00023128"/>
    </source>
</evidence>
<evidence type="ECO:0000259" key="15">
    <source>
        <dbReference type="PROSITE" id="PS50075"/>
    </source>
</evidence>
<dbReference type="GO" id="GO:0031966">
    <property type="term" value="C:mitochondrial membrane"/>
    <property type="evidence" value="ECO:0007669"/>
    <property type="project" value="UniProtKB-ARBA"/>
</dbReference>
<comment type="similarity">
    <text evidence="2">Belongs to the acyl carrier protein (ACP) family.</text>
</comment>
<comment type="caution">
    <text evidence="16">The sequence shown here is derived from an EMBL/GenBank/DDBJ whole genome shotgun (WGS) entry which is preliminary data.</text>
</comment>
<dbReference type="HAMAP" id="MF_01217">
    <property type="entry name" value="Acyl_carrier"/>
    <property type="match status" value="1"/>
</dbReference>
<evidence type="ECO:0000256" key="6">
    <source>
        <dbReference type="ARBA" id="ARBA00022553"/>
    </source>
</evidence>
<organism evidence="16 17">
    <name type="scientific">Ridgeia piscesae</name>
    <name type="common">Tubeworm</name>
    <dbReference type="NCBI Taxonomy" id="27915"/>
    <lineage>
        <taxon>Eukaryota</taxon>
        <taxon>Metazoa</taxon>
        <taxon>Spiralia</taxon>
        <taxon>Lophotrochozoa</taxon>
        <taxon>Annelida</taxon>
        <taxon>Polychaeta</taxon>
        <taxon>Sedentaria</taxon>
        <taxon>Canalipalpata</taxon>
        <taxon>Sabellida</taxon>
        <taxon>Siboglinidae</taxon>
        <taxon>Ridgeia</taxon>
    </lineage>
</organism>
<dbReference type="Pfam" id="PF00550">
    <property type="entry name" value="PP-binding"/>
    <property type="match status" value="1"/>
</dbReference>
<keyword evidence="10" id="KW-0249">Electron transport</keyword>
<dbReference type="NCBIfam" id="TIGR00517">
    <property type="entry name" value="acyl_carrier"/>
    <property type="match status" value="1"/>
</dbReference>
<comment type="subcellular location">
    <subcellularLocation>
        <location evidence="1">Mitochondrion</location>
    </subcellularLocation>
</comment>
<evidence type="ECO:0000256" key="10">
    <source>
        <dbReference type="ARBA" id="ARBA00022982"/>
    </source>
</evidence>
<sequence length="102" mass="11796">MHNKRPTVALGVRFYSHPPVSLESIKERVLFVLNHYDKVDPEKLVVDSHFMNDLGLDSLDQVEVIMAMEDEFGFEIPDSDAEKLMRPADIIQYVADKEDIYE</sequence>
<keyword evidence="3" id="KW-0813">Transport</keyword>
<keyword evidence="11" id="KW-0443">Lipid metabolism</keyword>
<keyword evidence="13 14" id="KW-0275">Fatty acid biosynthesis</keyword>
<evidence type="ECO:0000256" key="13">
    <source>
        <dbReference type="ARBA" id="ARBA00023160"/>
    </source>
</evidence>
<evidence type="ECO:0000256" key="3">
    <source>
        <dbReference type="ARBA" id="ARBA00022448"/>
    </source>
</evidence>
<reference evidence="16" key="1">
    <citation type="journal article" date="2023" name="Mol. Biol. Evol.">
        <title>Third-Generation Sequencing Reveals the Adaptive Role of the Epigenome in Three Deep-Sea Polychaetes.</title>
        <authorList>
            <person name="Perez M."/>
            <person name="Aroh O."/>
            <person name="Sun Y."/>
            <person name="Lan Y."/>
            <person name="Juniper S.K."/>
            <person name="Young C.R."/>
            <person name="Angers B."/>
            <person name="Qian P.Y."/>
        </authorList>
    </citation>
    <scope>NUCLEOTIDE SEQUENCE</scope>
    <source>
        <strain evidence="16">R07B-5</strain>
    </source>
</reference>
<evidence type="ECO:0000256" key="1">
    <source>
        <dbReference type="ARBA" id="ARBA00004173"/>
    </source>
</evidence>
<keyword evidence="9" id="KW-0809">Transit peptide</keyword>
<comment type="function">
    <text evidence="14">Carrier of the growing fatty acid chain in fatty acid biosynthesis.</text>
</comment>
<evidence type="ECO:0000256" key="8">
    <source>
        <dbReference type="ARBA" id="ARBA00022832"/>
    </source>
</evidence>
<keyword evidence="6" id="KW-0597">Phosphoprotein</keyword>
<keyword evidence="17" id="KW-1185">Reference proteome</keyword>
<dbReference type="GO" id="GO:0045271">
    <property type="term" value="C:respiratory chain complex I"/>
    <property type="evidence" value="ECO:0007669"/>
    <property type="project" value="UniProtKB-ARBA"/>
</dbReference>
<dbReference type="InterPro" id="IPR036736">
    <property type="entry name" value="ACP-like_sf"/>
</dbReference>
<keyword evidence="5 14" id="KW-0444">Lipid biosynthesis</keyword>
<gene>
    <name evidence="16" type="ORF">NP493_386g04014</name>
</gene>
<dbReference type="SUPFAM" id="SSF47336">
    <property type="entry name" value="ACP-like"/>
    <property type="match status" value="1"/>
</dbReference>
<dbReference type="GO" id="GO:0000035">
    <property type="term" value="F:acyl binding"/>
    <property type="evidence" value="ECO:0007669"/>
    <property type="project" value="TreeGrafter"/>
</dbReference>
<evidence type="ECO:0000256" key="5">
    <source>
        <dbReference type="ARBA" id="ARBA00022516"/>
    </source>
</evidence>
<dbReference type="InterPro" id="IPR009081">
    <property type="entry name" value="PP-bd_ACP"/>
</dbReference>
<accession>A0AAD9NSZ0</accession>
<keyword evidence="7" id="KW-0679">Respiratory chain</keyword>
<protein>
    <recommendedName>
        <fullName evidence="14">Acyl carrier protein</fullName>
    </recommendedName>
</protein>
<dbReference type="EMBL" id="JAODUO010000387">
    <property type="protein sequence ID" value="KAK2181657.1"/>
    <property type="molecule type" value="Genomic_DNA"/>
</dbReference>
<dbReference type="InterPro" id="IPR006162">
    <property type="entry name" value="Ppantetheine_attach_site"/>
</dbReference>
<dbReference type="PANTHER" id="PTHR20863">
    <property type="entry name" value="ACYL CARRIER PROTEIN"/>
    <property type="match status" value="1"/>
</dbReference>
<name>A0AAD9NSZ0_RIDPI</name>
<dbReference type="NCBIfam" id="NF002148">
    <property type="entry name" value="PRK00982.1-2"/>
    <property type="match status" value="1"/>
</dbReference>
<dbReference type="PROSITE" id="PS50075">
    <property type="entry name" value="CARRIER"/>
    <property type="match status" value="1"/>
</dbReference>
<dbReference type="AlphaFoldDB" id="A0AAD9NSZ0"/>